<gene>
    <name evidence="2" type="ORF">HZH68_012202</name>
</gene>
<name>A0A834MWW1_VESGE</name>
<evidence type="ECO:0000256" key="1">
    <source>
        <dbReference type="SAM" id="MobiDB-lite"/>
    </source>
</evidence>
<feature type="compositionally biased region" description="Basic and acidic residues" evidence="1">
    <location>
        <begin position="1"/>
        <end position="12"/>
    </location>
</feature>
<keyword evidence="3" id="KW-1185">Reference proteome</keyword>
<accession>A0A834MWW1</accession>
<dbReference type="AlphaFoldDB" id="A0A834MWW1"/>
<dbReference type="EMBL" id="JACSDZ010000013">
    <property type="protein sequence ID" value="KAF7388260.1"/>
    <property type="molecule type" value="Genomic_DNA"/>
</dbReference>
<protein>
    <submittedName>
        <fullName evidence="2">Uncharacterized protein</fullName>
    </submittedName>
</protein>
<dbReference type="Proteomes" id="UP000617340">
    <property type="component" value="Unassembled WGS sequence"/>
</dbReference>
<proteinExistence type="predicted"/>
<evidence type="ECO:0000313" key="2">
    <source>
        <dbReference type="EMBL" id="KAF7388260.1"/>
    </source>
</evidence>
<evidence type="ECO:0000313" key="3">
    <source>
        <dbReference type="Proteomes" id="UP000617340"/>
    </source>
</evidence>
<sequence length="189" mass="20743">MEEVQGGRKRAEVATGKEPPYVSRDEGKPNVVIETDVSGFATKCFHEKSPLSKRGSKGIRPPLGYTSLATLCHVRKGKAQVGQFRKLEAPVNVEKVAVMAAAAAAAEEEKEDEEEVEEEGILSAQVSHTQDLFRSVKDQKQTTFPLRCRDSSVHVTEHVDGAQRATISLYEKILYCPSEGHKETVVPPV</sequence>
<reference evidence="2" key="1">
    <citation type="journal article" date="2020" name="G3 (Bethesda)">
        <title>High-Quality Assemblies for Three Invasive Social Wasps from the &lt;i&gt;Vespula&lt;/i&gt; Genus.</title>
        <authorList>
            <person name="Harrop T.W.R."/>
            <person name="Guhlin J."/>
            <person name="McLaughlin G.M."/>
            <person name="Permina E."/>
            <person name="Stockwell P."/>
            <person name="Gilligan J."/>
            <person name="Le Lec M.F."/>
            <person name="Gruber M.A.M."/>
            <person name="Quinn O."/>
            <person name="Lovegrove M."/>
            <person name="Duncan E.J."/>
            <person name="Remnant E.J."/>
            <person name="Van Eeckhoven J."/>
            <person name="Graham B."/>
            <person name="Knapp R.A."/>
            <person name="Langford K.W."/>
            <person name="Kronenberg Z."/>
            <person name="Press M.O."/>
            <person name="Eacker S.M."/>
            <person name="Wilson-Rankin E.E."/>
            <person name="Purcell J."/>
            <person name="Lester P.J."/>
            <person name="Dearden P.K."/>
        </authorList>
    </citation>
    <scope>NUCLEOTIDE SEQUENCE</scope>
    <source>
        <strain evidence="2">Linc-1</strain>
    </source>
</reference>
<organism evidence="2 3">
    <name type="scientific">Vespula germanica</name>
    <name type="common">German yellow jacket</name>
    <name type="synonym">Paravespula germanica</name>
    <dbReference type="NCBI Taxonomy" id="30212"/>
    <lineage>
        <taxon>Eukaryota</taxon>
        <taxon>Metazoa</taxon>
        <taxon>Ecdysozoa</taxon>
        <taxon>Arthropoda</taxon>
        <taxon>Hexapoda</taxon>
        <taxon>Insecta</taxon>
        <taxon>Pterygota</taxon>
        <taxon>Neoptera</taxon>
        <taxon>Endopterygota</taxon>
        <taxon>Hymenoptera</taxon>
        <taxon>Apocrita</taxon>
        <taxon>Aculeata</taxon>
        <taxon>Vespoidea</taxon>
        <taxon>Vespidae</taxon>
        <taxon>Vespinae</taxon>
        <taxon>Vespula</taxon>
    </lineage>
</organism>
<feature type="region of interest" description="Disordered" evidence="1">
    <location>
        <begin position="1"/>
        <end position="29"/>
    </location>
</feature>
<comment type="caution">
    <text evidence="2">The sequence shown here is derived from an EMBL/GenBank/DDBJ whole genome shotgun (WGS) entry which is preliminary data.</text>
</comment>